<dbReference type="PROSITE" id="PS00463">
    <property type="entry name" value="ZN2_CY6_FUNGAL_1"/>
    <property type="match status" value="1"/>
</dbReference>
<dbReference type="CDD" id="cd00067">
    <property type="entry name" value="GAL4"/>
    <property type="match status" value="1"/>
</dbReference>
<evidence type="ECO:0000256" key="1">
    <source>
        <dbReference type="ARBA" id="ARBA00023015"/>
    </source>
</evidence>
<keyword evidence="3" id="KW-0804">Transcription</keyword>
<sequence length="332" mass="36545">MFLIVPKLRQQKPAPQVTDPGQELAHTTDSTPKHLRGPARVQSACDECRARKIKCNGQNPCGRCRARNIVCVFNFAEAKKRLKGPLTAAQASTLEAQQTRLVDAIKSMSAKIKDLEASLSTKRDNGTDDDDARGPETQQLPVTQDENFDLNAVLDKYAPPWSDNNLLPSARESGQIVFSNKRRRTDQSTVSHRQSMISHLPNSTGLPLVNNYTSDLGPTFSDRSSGLSANELGTTLGTSVPYDQMIVSQSNDSLVPFQLSAGFTRETSDSLQITVEDTNDFPELMMDSIEPGAGTMLPPSIEELYLQCQNMDALMESIDWDTSRALSARLLR</sequence>
<reference evidence="7 8" key="1">
    <citation type="journal article" date="2014" name="BMC Genomics">
        <title>Genome sequencing of four Aureobasidium pullulans varieties: biotechnological potential, stress tolerance, and description of new species.</title>
        <authorList>
            <person name="Gostin Ar C."/>
            <person name="Ohm R.A."/>
            <person name="Kogej T."/>
            <person name="Sonjak S."/>
            <person name="Turk M."/>
            <person name="Zajc J."/>
            <person name="Zalar P."/>
            <person name="Grube M."/>
            <person name="Sun H."/>
            <person name="Han J."/>
            <person name="Sharma A."/>
            <person name="Chiniquy J."/>
            <person name="Ngan C.Y."/>
            <person name="Lipzen A."/>
            <person name="Barry K."/>
            <person name="Grigoriev I.V."/>
            <person name="Gunde-Cimerman N."/>
        </authorList>
    </citation>
    <scope>NUCLEOTIDE SEQUENCE [LARGE SCALE GENOMIC DNA]</scope>
    <source>
        <strain evidence="7 8">EXF-2481</strain>
    </source>
</reference>
<dbReference type="SUPFAM" id="SSF57701">
    <property type="entry name" value="Zn2/Cys6 DNA-binding domain"/>
    <property type="match status" value="1"/>
</dbReference>
<dbReference type="AlphaFoldDB" id="A0A074Y492"/>
<feature type="compositionally biased region" description="Basic and acidic residues" evidence="5">
    <location>
        <begin position="117"/>
        <end position="126"/>
    </location>
</feature>
<dbReference type="InterPro" id="IPR036864">
    <property type="entry name" value="Zn2-C6_fun-type_DNA-bd_sf"/>
</dbReference>
<evidence type="ECO:0000256" key="2">
    <source>
        <dbReference type="ARBA" id="ARBA00023125"/>
    </source>
</evidence>
<evidence type="ECO:0000313" key="7">
    <source>
        <dbReference type="EMBL" id="KEQ92598.1"/>
    </source>
</evidence>
<feature type="compositionally biased region" description="Polar residues" evidence="5">
    <location>
        <begin position="136"/>
        <end position="145"/>
    </location>
</feature>
<dbReference type="GO" id="GO:0000981">
    <property type="term" value="F:DNA-binding transcription factor activity, RNA polymerase II-specific"/>
    <property type="evidence" value="ECO:0007669"/>
    <property type="project" value="InterPro"/>
</dbReference>
<keyword evidence="8" id="KW-1185">Reference proteome</keyword>
<dbReference type="SMART" id="SM00066">
    <property type="entry name" value="GAL4"/>
    <property type="match status" value="1"/>
</dbReference>
<dbReference type="GO" id="GO:0008270">
    <property type="term" value="F:zinc ion binding"/>
    <property type="evidence" value="ECO:0007669"/>
    <property type="project" value="InterPro"/>
</dbReference>
<dbReference type="OrthoDB" id="10261408at2759"/>
<evidence type="ECO:0000256" key="3">
    <source>
        <dbReference type="ARBA" id="ARBA00023163"/>
    </source>
</evidence>
<evidence type="ECO:0000256" key="5">
    <source>
        <dbReference type="SAM" id="MobiDB-lite"/>
    </source>
</evidence>
<dbReference type="InterPro" id="IPR051127">
    <property type="entry name" value="Fungal_SecMet_Regulators"/>
</dbReference>
<name>A0A074Y492_AURSE</name>
<dbReference type="PANTHER" id="PTHR47424">
    <property type="entry name" value="REGULATORY PROTEIN GAL4"/>
    <property type="match status" value="1"/>
</dbReference>
<evidence type="ECO:0000256" key="4">
    <source>
        <dbReference type="ARBA" id="ARBA00023242"/>
    </source>
</evidence>
<feature type="region of interest" description="Disordered" evidence="5">
    <location>
        <begin position="9"/>
        <end position="37"/>
    </location>
</feature>
<dbReference type="HOGENOM" id="CLU_836737_0_0_1"/>
<proteinExistence type="predicted"/>
<keyword evidence="2" id="KW-0238">DNA-binding</keyword>
<dbReference type="Pfam" id="PF00172">
    <property type="entry name" value="Zn_clus"/>
    <property type="match status" value="1"/>
</dbReference>
<dbReference type="GeneID" id="25366766"/>
<protein>
    <recommendedName>
        <fullName evidence="6">Zn(2)-C6 fungal-type domain-containing protein</fullName>
    </recommendedName>
</protein>
<dbReference type="GO" id="GO:0005634">
    <property type="term" value="C:nucleus"/>
    <property type="evidence" value="ECO:0007669"/>
    <property type="project" value="TreeGrafter"/>
</dbReference>
<feature type="region of interest" description="Disordered" evidence="5">
    <location>
        <begin position="117"/>
        <end position="145"/>
    </location>
</feature>
<dbReference type="Gene3D" id="4.10.240.10">
    <property type="entry name" value="Zn(2)-C6 fungal-type DNA-binding domain"/>
    <property type="match status" value="1"/>
</dbReference>
<dbReference type="InterPro" id="IPR001138">
    <property type="entry name" value="Zn2Cys6_DnaBD"/>
</dbReference>
<dbReference type="EMBL" id="KL584769">
    <property type="protein sequence ID" value="KEQ92598.1"/>
    <property type="molecule type" value="Genomic_DNA"/>
</dbReference>
<evidence type="ECO:0000313" key="8">
    <source>
        <dbReference type="Proteomes" id="UP000030641"/>
    </source>
</evidence>
<dbReference type="InParanoid" id="A0A074Y492"/>
<keyword evidence="4" id="KW-0539">Nucleus</keyword>
<dbReference type="PROSITE" id="PS50048">
    <property type="entry name" value="ZN2_CY6_FUNGAL_2"/>
    <property type="match status" value="1"/>
</dbReference>
<evidence type="ECO:0000259" key="6">
    <source>
        <dbReference type="PROSITE" id="PS50048"/>
    </source>
</evidence>
<feature type="domain" description="Zn(2)-C6 fungal-type" evidence="6">
    <location>
        <begin position="44"/>
        <end position="73"/>
    </location>
</feature>
<dbReference type="Proteomes" id="UP000030641">
    <property type="component" value="Unassembled WGS sequence"/>
</dbReference>
<gene>
    <name evidence="7" type="ORF">AUEXF2481DRAFT_410723</name>
</gene>
<organism evidence="7 8">
    <name type="scientific">Aureobasidium subglaciale (strain EXF-2481)</name>
    <name type="common">Aureobasidium pullulans var. subglaciale</name>
    <dbReference type="NCBI Taxonomy" id="1043005"/>
    <lineage>
        <taxon>Eukaryota</taxon>
        <taxon>Fungi</taxon>
        <taxon>Dikarya</taxon>
        <taxon>Ascomycota</taxon>
        <taxon>Pezizomycotina</taxon>
        <taxon>Dothideomycetes</taxon>
        <taxon>Dothideomycetidae</taxon>
        <taxon>Dothideales</taxon>
        <taxon>Saccotheciaceae</taxon>
        <taxon>Aureobasidium</taxon>
    </lineage>
</organism>
<dbReference type="RefSeq" id="XP_013341228.1">
    <property type="nucleotide sequence ID" value="XM_013485774.1"/>
</dbReference>
<dbReference type="GO" id="GO:0000435">
    <property type="term" value="P:positive regulation of transcription from RNA polymerase II promoter by galactose"/>
    <property type="evidence" value="ECO:0007669"/>
    <property type="project" value="TreeGrafter"/>
</dbReference>
<accession>A0A074Y492</accession>
<keyword evidence="1" id="KW-0805">Transcription regulation</keyword>
<dbReference type="PANTHER" id="PTHR47424:SF3">
    <property type="entry name" value="REGULATORY PROTEIN GAL4"/>
    <property type="match status" value="1"/>
</dbReference>
<dbReference type="GO" id="GO:0000978">
    <property type="term" value="F:RNA polymerase II cis-regulatory region sequence-specific DNA binding"/>
    <property type="evidence" value="ECO:0007669"/>
    <property type="project" value="TreeGrafter"/>
</dbReference>